<gene>
    <name evidence="4" type="ORF">QNI22_11730</name>
</gene>
<evidence type="ECO:0000259" key="3">
    <source>
        <dbReference type="Pfam" id="PF14257"/>
    </source>
</evidence>
<feature type="transmembrane region" description="Helical" evidence="2">
    <location>
        <begin position="250"/>
        <end position="277"/>
    </location>
</feature>
<feature type="domain" description="DUF4349" evidence="3">
    <location>
        <begin position="72"/>
        <end position="276"/>
    </location>
</feature>
<proteinExistence type="predicted"/>
<keyword evidence="5" id="KW-1185">Reference proteome</keyword>
<comment type="caution">
    <text evidence="4">The sequence shown here is derived from an EMBL/GenBank/DDBJ whole genome shotgun (WGS) entry which is preliminary data.</text>
</comment>
<keyword evidence="1" id="KW-0175">Coiled coil</keyword>
<accession>A0AAE3R5R7</accession>
<dbReference type="RefSeq" id="WP_314510813.1">
    <property type="nucleotide sequence ID" value="NZ_JASJOU010000003.1"/>
</dbReference>
<sequence length="291" mass="32815">MKKYVFLAFPILLLSCSNGEGSHFEGGLSKTEEQTADLMMLPAPPEGNVSTVNFKEMEVVSDNTELAVIQKQIIKTAQVRIQVEKVKESKTIVSQLVQKAGGYLATSNESRDNASYTATFVIRVPAAKFEGLLEELLKQGIFVEQNNVTAQDVTEEFIDIQTRLKTKRALETRYLELLKQAKTMKDILELEKALQTVREEIESKEGRLKYLTNQVGYSTINLDIYEQVPYAAAPEIGFWSKLFAGAGNGWGILLQLIIGIVTLWPLWIILALGVWISRRLYIKRKLRKEAL</sequence>
<evidence type="ECO:0000313" key="5">
    <source>
        <dbReference type="Proteomes" id="UP001232063"/>
    </source>
</evidence>
<evidence type="ECO:0000256" key="1">
    <source>
        <dbReference type="SAM" id="Coils"/>
    </source>
</evidence>
<keyword evidence="2" id="KW-0472">Membrane</keyword>
<dbReference type="Proteomes" id="UP001232063">
    <property type="component" value="Unassembled WGS sequence"/>
</dbReference>
<dbReference type="Pfam" id="PF14257">
    <property type="entry name" value="DUF4349"/>
    <property type="match status" value="1"/>
</dbReference>
<keyword evidence="2" id="KW-1133">Transmembrane helix</keyword>
<protein>
    <submittedName>
        <fullName evidence="4">DUF4349 domain-containing protein</fullName>
    </submittedName>
</protein>
<reference evidence="4" key="1">
    <citation type="submission" date="2023-05" db="EMBL/GenBank/DDBJ databases">
        <authorList>
            <person name="Zhang X."/>
        </authorList>
    </citation>
    <scope>NUCLEOTIDE SEQUENCE</scope>
    <source>
        <strain evidence="4">BD1B2-1</strain>
    </source>
</reference>
<dbReference type="EMBL" id="JASJOU010000003">
    <property type="protein sequence ID" value="MDJ1501323.1"/>
    <property type="molecule type" value="Genomic_DNA"/>
</dbReference>
<dbReference type="InterPro" id="IPR025645">
    <property type="entry name" value="DUF4349"/>
</dbReference>
<keyword evidence="2" id="KW-0812">Transmembrane</keyword>
<organism evidence="4 5">
    <name type="scientific">Xanthocytophaga agilis</name>
    <dbReference type="NCBI Taxonomy" id="3048010"/>
    <lineage>
        <taxon>Bacteria</taxon>
        <taxon>Pseudomonadati</taxon>
        <taxon>Bacteroidota</taxon>
        <taxon>Cytophagia</taxon>
        <taxon>Cytophagales</taxon>
        <taxon>Rhodocytophagaceae</taxon>
        <taxon>Xanthocytophaga</taxon>
    </lineage>
</organism>
<name>A0AAE3R5R7_9BACT</name>
<dbReference type="AlphaFoldDB" id="A0AAE3R5R7"/>
<evidence type="ECO:0000313" key="4">
    <source>
        <dbReference type="EMBL" id="MDJ1501323.1"/>
    </source>
</evidence>
<dbReference type="PROSITE" id="PS51257">
    <property type="entry name" value="PROKAR_LIPOPROTEIN"/>
    <property type="match status" value="1"/>
</dbReference>
<evidence type="ECO:0000256" key="2">
    <source>
        <dbReference type="SAM" id="Phobius"/>
    </source>
</evidence>
<feature type="coiled-coil region" evidence="1">
    <location>
        <begin position="180"/>
        <end position="214"/>
    </location>
</feature>